<comment type="caution">
    <text evidence="11">The sequence shown here is derived from an EMBL/GenBank/DDBJ whole genome shotgun (WGS) entry which is preliminary data.</text>
</comment>
<dbReference type="GO" id="GO:0032922">
    <property type="term" value="P:circadian regulation of gene expression"/>
    <property type="evidence" value="ECO:0007669"/>
    <property type="project" value="InterPro"/>
</dbReference>
<dbReference type="InterPro" id="IPR035965">
    <property type="entry name" value="PAS-like_dom_sf"/>
</dbReference>
<dbReference type="Proteomes" id="UP000789390">
    <property type="component" value="Unassembled WGS sequence"/>
</dbReference>
<dbReference type="Pfam" id="PF00989">
    <property type="entry name" value="PAS"/>
    <property type="match status" value="1"/>
</dbReference>
<keyword evidence="7" id="KW-0539">Nucleus</keyword>
<feature type="compositionally biased region" description="Polar residues" evidence="8">
    <location>
        <begin position="557"/>
        <end position="583"/>
    </location>
</feature>
<dbReference type="SMART" id="SM00091">
    <property type="entry name" value="PAS"/>
    <property type="match status" value="2"/>
</dbReference>
<dbReference type="SUPFAM" id="SSF55785">
    <property type="entry name" value="PYP-like sensor domain (PAS domain)"/>
    <property type="match status" value="2"/>
</dbReference>
<dbReference type="Gene3D" id="3.30.450.20">
    <property type="entry name" value="PAS domain"/>
    <property type="match status" value="2"/>
</dbReference>
<evidence type="ECO:0000259" key="10">
    <source>
        <dbReference type="PROSITE" id="PS50888"/>
    </source>
</evidence>
<feature type="compositionally biased region" description="Polar residues" evidence="8">
    <location>
        <begin position="510"/>
        <end position="524"/>
    </location>
</feature>
<evidence type="ECO:0000313" key="11">
    <source>
        <dbReference type="EMBL" id="CAH0102625.1"/>
    </source>
</evidence>
<dbReference type="InterPro" id="IPR001067">
    <property type="entry name" value="Nuc_translocat"/>
</dbReference>
<accession>A0A8J2WI98</accession>
<dbReference type="PROSITE" id="PS50888">
    <property type="entry name" value="BHLH"/>
    <property type="match status" value="1"/>
</dbReference>
<reference evidence="11" key="1">
    <citation type="submission" date="2021-11" db="EMBL/GenBank/DDBJ databases">
        <authorList>
            <person name="Schell T."/>
        </authorList>
    </citation>
    <scope>NUCLEOTIDE SEQUENCE</scope>
    <source>
        <strain evidence="11">M5</strain>
    </source>
</reference>
<dbReference type="GO" id="GO:0045944">
    <property type="term" value="P:positive regulation of transcription by RNA polymerase II"/>
    <property type="evidence" value="ECO:0007669"/>
    <property type="project" value="UniProtKB-ARBA"/>
</dbReference>
<dbReference type="SUPFAM" id="SSF47459">
    <property type="entry name" value="HLH, helix-loop-helix DNA-binding domain"/>
    <property type="match status" value="1"/>
</dbReference>
<feature type="compositionally biased region" description="Polar residues" evidence="8">
    <location>
        <begin position="619"/>
        <end position="631"/>
    </location>
</feature>
<evidence type="ECO:0000259" key="9">
    <source>
        <dbReference type="PROSITE" id="PS50112"/>
    </source>
</evidence>
<keyword evidence="4" id="KW-0238">DNA-binding</keyword>
<keyword evidence="5" id="KW-0010">Activator</keyword>
<feature type="compositionally biased region" description="Low complexity" evidence="8">
    <location>
        <begin position="678"/>
        <end position="688"/>
    </location>
</feature>
<evidence type="ECO:0000256" key="8">
    <source>
        <dbReference type="SAM" id="MobiDB-lite"/>
    </source>
</evidence>
<dbReference type="GO" id="GO:0000978">
    <property type="term" value="F:RNA polymerase II cis-regulatory region sequence-specific DNA binding"/>
    <property type="evidence" value="ECO:0007669"/>
    <property type="project" value="TreeGrafter"/>
</dbReference>
<dbReference type="InterPro" id="IPR047230">
    <property type="entry name" value="CLOCK-like"/>
</dbReference>
<dbReference type="GO" id="GO:1990513">
    <property type="term" value="C:CLOCK-BMAL transcription complex"/>
    <property type="evidence" value="ECO:0007669"/>
    <property type="project" value="TreeGrafter"/>
</dbReference>
<dbReference type="InterPro" id="IPR011598">
    <property type="entry name" value="bHLH_dom"/>
</dbReference>
<dbReference type="GO" id="GO:0046983">
    <property type="term" value="F:protein dimerization activity"/>
    <property type="evidence" value="ECO:0007669"/>
    <property type="project" value="InterPro"/>
</dbReference>
<dbReference type="CDD" id="cd19735">
    <property type="entry name" value="bHLH-PAS_dCLOCK"/>
    <property type="match status" value="1"/>
</dbReference>
<organism evidence="11 12">
    <name type="scientific">Daphnia galeata</name>
    <dbReference type="NCBI Taxonomy" id="27404"/>
    <lineage>
        <taxon>Eukaryota</taxon>
        <taxon>Metazoa</taxon>
        <taxon>Ecdysozoa</taxon>
        <taxon>Arthropoda</taxon>
        <taxon>Crustacea</taxon>
        <taxon>Branchiopoda</taxon>
        <taxon>Diplostraca</taxon>
        <taxon>Cladocera</taxon>
        <taxon>Anomopoda</taxon>
        <taxon>Daphniidae</taxon>
        <taxon>Daphnia</taxon>
    </lineage>
</organism>
<evidence type="ECO:0000256" key="6">
    <source>
        <dbReference type="ARBA" id="ARBA00023163"/>
    </source>
</evidence>
<evidence type="ECO:0000256" key="1">
    <source>
        <dbReference type="ARBA" id="ARBA00022737"/>
    </source>
</evidence>
<feature type="region of interest" description="Disordered" evidence="8">
    <location>
        <begin position="619"/>
        <end position="688"/>
    </location>
</feature>
<evidence type="ECO:0000256" key="7">
    <source>
        <dbReference type="ARBA" id="ARBA00023242"/>
    </source>
</evidence>
<keyword evidence="6" id="KW-0804">Transcription</keyword>
<evidence type="ECO:0000256" key="3">
    <source>
        <dbReference type="ARBA" id="ARBA00023108"/>
    </source>
</evidence>
<evidence type="ECO:0000256" key="5">
    <source>
        <dbReference type="ARBA" id="ARBA00023159"/>
    </source>
</evidence>
<dbReference type="PRINTS" id="PR00785">
    <property type="entry name" value="NCTRNSLOCATR"/>
</dbReference>
<name>A0A8J2WI98_9CRUS</name>
<feature type="compositionally biased region" description="Low complexity" evidence="8">
    <location>
        <begin position="529"/>
        <end position="554"/>
    </location>
</feature>
<feature type="compositionally biased region" description="Polar residues" evidence="8">
    <location>
        <begin position="477"/>
        <end position="487"/>
    </location>
</feature>
<evidence type="ECO:0000313" key="12">
    <source>
        <dbReference type="Proteomes" id="UP000789390"/>
    </source>
</evidence>
<gene>
    <name evidence="11" type="ORF">DGAL_LOCUS5063</name>
</gene>
<feature type="region of interest" description="Disordered" evidence="8">
    <location>
        <begin position="1"/>
        <end position="34"/>
    </location>
</feature>
<protein>
    <recommendedName>
        <fullName evidence="13">Circadian locomoter output cycles protein kaput</fullName>
    </recommendedName>
</protein>
<dbReference type="OrthoDB" id="411251at2759"/>
<dbReference type="EMBL" id="CAKKLH010000089">
    <property type="protein sequence ID" value="CAH0102625.1"/>
    <property type="molecule type" value="Genomic_DNA"/>
</dbReference>
<dbReference type="SMART" id="SM00353">
    <property type="entry name" value="HLH"/>
    <property type="match status" value="1"/>
</dbReference>
<dbReference type="GO" id="GO:0000981">
    <property type="term" value="F:DNA-binding transcription factor activity, RNA polymerase II-specific"/>
    <property type="evidence" value="ECO:0007669"/>
    <property type="project" value="InterPro"/>
</dbReference>
<dbReference type="InterPro" id="IPR013767">
    <property type="entry name" value="PAS_fold"/>
</dbReference>
<dbReference type="InterPro" id="IPR001610">
    <property type="entry name" value="PAC"/>
</dbReference>
<dbReference type="PANTHER" id="PTHR46055:SF3">
    <property type="entry name" value="CIRCADIAN LOCOMOTER OUTPUT CYCLES PROTEIN KAPUT"/>
    <property type="match status" value="1"/>
</dbReference>
<dbReference type="PANTHER" id="PTHR46055">
    <property type="entry name" value="CIRCADIAN LOCOMOTER OUTPUT CYCLES PROTEIN KAPUT"/>
    <property type="match status" value="1"/>
</dbReference>
<feature type="region of interest" description="Disordered" evidence="8">
    <location>
        <begin position="590"/>
        <end position="609"/>
    </location>
</feature>
<dbReference type="InterPro" id="IPR000014">
    <property type="entry name" value="PAS"/>
</dbReference>
<feature type="domain" description="PAS" evidence="9">
    <location>
        <begin position="112"/>
        <end position="175"/>
    </location>
</feature>
<dbReference type="GO" id="GO:0005737">
    <property type="term" value="C:cytoplasm"/>
    <property type="evidence" value="ECO:0007669"/>
    <property type="project" value="InterPro"/>
</dbReference>
<evidence type="ECO:0000256" key="2">
    <source>
        <dbReference type="ARBA" id="ARBA00023015"/>
    </source>
</evidence>
<feature type="compositionally biased region" description="Polar residues" evidence="8">
    <location>
        <begin position="408"/>
        <end position="419"/>
    </location>
</feature>
<sequence length="888" mass="98162">MSVKSQPCGLTSSKLKKGTASKISDDGLEEEMDEKGVIKRKSRNLSEKKRRDQFNILINELCSMVCTGKRKMDKSTILKSAISFIRNHNQVTMQSHCQESVQEDWKPSFLSNEEFTHLMLEALDEFIIVFSSTGKILYVSENITCLLGHTPNDLIGSSLSDLVWEEEKIVVESLLGSWGADHESSQVTGNKENHISLSCHLRRGNITDLESSNYELVFFSGYYRVQGNPDISSMSRVSSSWGDDSKESTNFGDALSQYNGLVFVASARLQTPQLSVEMSIVDVSKSEFTSRHSLEWKFLFLDHRGPPIIGYLPFEVLGTSGYDYYHVDDLEKVSTCHEALMQKGEVTSCCYRFLTKGQQWIWLQTKYYITYHQWYSKPEFIVCSHRVISYNEVTGNPLKVESGESDQIPGTPNMSTSKQPKSEYKSGLCLGKHTKTDDRNVLQENSNRHLKRNTSANQSNLDRVKSNKHTYPHNVRQHQSNSSTSEVQPPESPSGESVMLRPPLLPATESLPQHTRHPSGSSRVGTALSDTGSISSSGSFQSAASMQSDQSMHSIHSHNSMQSVHGQQSQQATPTFRSSNQSCSVHSCVNTNHQHQNKQPPPQFLSQHGFSSANNMQMRNASQPVHTQSRSGEVHSHLPPSTSVSTSSSMSNTGHRFLQPRVNSGSSVRRMFPPGTSPTPVTTSNSASASGASFAYQSVSIGMESSGVALPVQRIIEGLPVVTLPGIVAHEPIIMTAGQREFHERLRMKHLEIQKSILAQQEELRRVETELLLAQYGAWGPTVLKMTVPYAETDGSSSTAQPTVLSTGGLVTCLTTENSISLSQQSSAQVGNSTAGPMTFSPGTPILVQSPPELHTRSPERDFLSHEIQILLAQSLLQDNPTSIEYLP</sequence>
<dbReference type="Gene3D" id="4.10.280.10">
    <property type="entry name" value="Helix-loop-helix DNA-binding domain"/>
    <property type="match status" value="1"/>
</dbReference>
<evidence type="ECO:0008006" key="13">
    <source>
        <dbReference type="Google" id="ProtNLM"/>
    </source>
</evidence>
<keyword evidence="2" id="KW-0805">Transcription regulation</keyword>
<dbReference type="PROSITE" id="PS50112">
    <property type="entry name" value="PAS"/>
    <property type="match status" value="2"/>
</dbReference>
<keyword evidence="3" id="KW-0090">Biological rhythms</keyword>
<keyword evidence="1" id="KW-0677">Repeat</keyword>
<dbReference type="NCBIfam" id="TIGR00229">
    <property type="entry name" value="sensory_box"/>
    <property type="match status" value="1"/>
</dbReference>
<feature type="compositionally biased region" description="Polar residues" evidence="8">
    <location>
        <begin position="1"/>
        <end position="13"/>
    </location>
</feature>
<dbReference type="Pfam" id="PF00010">
    <property type="entry name" value="HLH"/>
    <property type="match status" value="1"/>
</dbReference>
<dbReference type="SMART" id="SM00086">
    <property type="entry name" value="PAC"/>
    <property type="match status" value="1"/>
</dbReference>
<feature type="domain" description="BHLH" evidence="10">
    <location>
        <begin position="38"/>
        <end position="88"/>
    </location>
</feature>
<keyword evidence="12" id="KW-1185">Reference proteome</keyword>
<dbReference type="Pfam" id="PF14598">
    <property type="entry name" value="PAS_11"/>
    <property type="match status" value="1"/>
</dbReference>
<feature type="domain" description="PAS" evidence="9">
    <location>
        <begin position="308"/>
        <end position="344"/>
    </location>
</feature>
<dbReference type="CDD" id="cd00130">
    <property type="entry name" value="PAS"/>
    <property type="match status" value="2"/>
</dbReference>
<feature type="region of interest" description="Disordered" evidence="8">
    <location>
        <begin position="396"/>
        <end position="583"/>
    </location>
</feature>
<dbReference type="AlphaFoldDB" id="A0A8J2WI98"/>
<feature type="compositionally biased region" description="Low complexity" evidence="8">
    <location>
        <begin position="637"/>
        <end position="651"/>
    </location>
</feature>
<evidence type="ECO:0000256" key="4">
    <source>
        <dbReference type="ARBA" id="ARBA00023125"/>
    </source>
</evidence>
<proteinExistence type="predicted"/>
<dbReference type="InterPro" id="IPR036638">
    <property type="entry name" value="HLH_DNA-bd_sf"/>
</dbReference>